<evidence type="ECO:0000313" key="3">
    <source>
        <dbReference type="EMBL" id="OPH61296.1"/>
    </source>
</evidence>
<evidence type="ECO:0000313" key="4">
    <source>
        <dbReference type="Proteomes" id="UP000190626"/>
    </source>
</evidence>
<organism evidence="3 4">
    <name type="scientific">Paenibacillus ferrarius</name>
    <dbReference type="NCBI Taxonomy" id="1469647"/>
    <lineage>
        <taxon>Bacteria</taxon>
        <taxon>Bacillati</taxon>
        <taxon>Bacillota</taxon>
        <taxon>Bacilli</taxon>
        <taxon>Bacillales</taxon>
        <taxon>Paenibacillaceae</taxon>
        <taxon>Paenibacillus</taxon>
    </lineage>
</organism>
<dbReference type="Gene3D" id="3.90.79.10">
    <property type="entry name" value="Nucleoside Triphosphate Pyrophosphohydrolase"/>
    <property type="match status" value="1"/>
</dbReference>
<dbReference type="AlphaFoldDB" id="A0A1V4HRS8"/>
<protein>
    <submittedName>
        <fullName evidence="3">ADP-ribose pyrophosphatase</fullName>
    </submittedName>
</protein>
<dbReference type="InterPro" id="IPR059176">
    <property type="entry name" value="UDP-X_N"/>
</dbReference>
<sequence length="207" mass="23133">MNIPWLDWAKQIQAISQAGLTYGENGYDLERYEALRKISVEMMSHFTDTPMDKVTDLFASEQGYQTPKVDIRAVILQENKLLLVKERADGAWALPGGWADIGLTPSEVAVKETYEEAGYEVKPVRLLAVLDKKMHAHPPSPNHVYKMFILCELTGGKAHEEAGLETTGVGFFGENELPPLSVERNTLEQLQRMFELARGAASEVLLD</sequence>
<name>A0A1V4HRS8_9BACL</name>
<dbReference type="RefSeq" id="WP_079409304.1">
    <property type="nucleotide sequence ID" value="NZ_MBTG01000002.1"/>
</dbReference>
<dbReference type="SUPFAM" id="SSF55811">
    <property type="entry name" value="Nudix"/>
    <property type="match status" value="1"/>
</dbReference>
<comment type="similarity">
    <text evidence="1">Belongs to the Nudix hydrolase family.</text>
</comment>
<dbReference type="Pfam" id="PF00293">
    <property type="entry name" value="NUDIX"/>
    <property type="match status" value="1"/>
</dbReference>
<dbReference type="PANTHER" id="PTHR43736:SF1">
    <property type="entry name" value="DIHYDRONEOPTERIN TRIPHOSPHATE DIPHOSPHATASE"/>
    <property type="match status" value="1"/>
</dbReference>
<dbReference type="CDD" id="cd04672">
    <property type="entry name" value="NUDIX_CDP-Chase_like"/>
    <property type="match status" value="1"/>
</dbReference>
<dbReference type="Gene3D" id="6.10.250.1120">
    <property type="match status" value="1"/>
</dbReference>
<feature type="domain" description="Nudix hydrolase" evidence="2">
    <location>
        <begin position="66"/>
        <end position="194"/>
    </location>
</feature>
<evidence type="ECO:0000259" key="2">
    <source>
        <dbReference type="PROSITE" id="PS51462"/>
    </source>
</evidence>
<accession>A0A1V4HRS8</accession>
<dbReference type="InterPro" id="IPR015797">
    <property type="entry name" value="NUDIX_hydrolase-like_dom_sf"/>
</dbReference>
<keyword evidence="4" id="KW-1185">Reference proteome</keyword>
<dbReference type="OrthoDB" id="9804442at2"/>
<evidence type="ECO:0000256" key="1">
    <source>
        <dbReference type="ARBA" id="ARBA00005582"/>
    </source>
</evidence>
<dbReference type="Pfam" id="PF12535">
    <property type="entry name" value="Nudix_N"/>
    <property type="match status" value="1"/>
</dbReference>
<dbReference type="InterPro" id="IPR000086">
    <property type="entry name" value="NUDIX_hydrolase_dom"/>
</dbReference>
<reference evidence="4" key="1">
    <citation type="submission" date="2016-07" db="EMBL/GenBank/DDBJ databases">
        <authorList>
            <person name="Florea S."/>
            <person name="Webb J.S."/>
            <person name="Jaromczyk J."/>
            <person name="Schardl C.L."/>
        </authorList>
    </citation>
    <scope>NUCLEOTIDE SEQUENCE [LARGE SCALE GENOMIC DNA]</scope>
    <source>
        <strain evidence="4">CY1</strain>
    </source>
</reference>
<proteinExistence type="inferred from homology"/>
<dbReference type="PROSITE" id="PS51462">
    <property type="entry name" value="NUDIX"/>
    <property type="match status" value="1"/>
</dbReference>
<dbReference type="STRING" id="1469647.BC351_15265"/>
<gene>
    <name evidence="3" type="ORF">BC351_15265</name>
</gene>
<dbReference type="Proteomes" id="UP000190626">
    <property type="component" value="Unassembled WGS sequence"/>
</dbReference>
<dbReference type="PANTHER" id="PTHR43736">
    <property type="entry name" value="ADP-RIBOSE PYROPHOSPHATASE"/>
    <property type="match status" value="1"/>
</dbReference>
<dbReference type="EMBL" id="MBTG01000002">
    <property type="protein sequence ID" value="OPH61296.1"/>
    <property type="molecule type" value="Genomic_DNA"/>
</dbReference>
<comment type="caution">
    <text evidence="3">The sequence shown here is derived from an EMBL/GenBank/DDBJ whole genome shotgun (WGS) entry which is preliminary data.</text>
</comment>